<accession>A0ACC0Z5H3</accession>
<protein>
    <submittedName>
        <fullName evidence="1">Uncharacterized protein</fullName>
    </submittedName>
</protein>
<organism evidence="1 2">
    <name type="scientific">Pistacia integerrima</name>
    <dbReference type="NCBI Taxonomy" id="434235"/>
    <lineage>
        <taxon>Eukaryota</taxon>
        <taxon>Viridiplantae</taxon>
        <taxon>Streptophyta</taxon>
        <taxon>Embryophyta</taxon>
        <taxon>Tracheophyta</taxon>
        <taxon>Spermatophyta</taxon>
        <taxon>Magnoliopsida</taxon>
        <taxon>eudicotyledons</taxon>
        <taxon>Gunneridae</taxon>
        <taxon>Pentapetalae</taxon>
        <taxon>rosids</taxon>
        <taxon>malvids</taxon>
        <taxon>Sapindales</taxon>
        <taxon>Anacardiaceae</taxon>
        <taxon>Pistacia</taxon>
    </lineage>
</organism>
<proteinExistence type="predicted"/>
<evidence type="ECO:0000313" key="2">
    <source>
        <dbReference type="Proteomes" id="UP001163603"/>
    </source>
</evidence>
<gene>
    <name evidence="1" type="ORF">Pint_05879</name>
</gene>
<dbReference type="Proteomes" id="UP001163603">
    <property type="component" value="Chromosome 3"/>
</dbReference>
<evidence type="ECO:0000313" key="1">
    <source>
        <dbReference type="EMBL" id="KAJ0045265.1"/>
    </source>
</evidence>
<keyword evidence="2" id="KW-1185">Reference proteome</keyword>
<sequence length="92" mass="10234">MLESENGSSNTDQTDIQIPENTNFRCGVLPTCRAVPREEDSCRRAAVSEISRRDCRCRCDCRCRAAAAVRGDRRRAAVLPLSETCSRVTLLS</sequence>
<reference evidence="2" key="1">
    <citation type="journal article" date="2023" name="G3 (Bethesda)">
        <title>Genome assembly and association tests identify interacting loci associated with vigor, precocity, and sex in interspecific pistachio rootstocks.</title>
        <authorList>
            <person name="Palmer W."/>
            <person name="Jacygrad E."/>
            <person name="Sagayaradj S."/>
            <person name="Cavanaugh K."/>
            <person name="Han R."/>
            <person name="Bertier L."/>
            <person name="Beede B."/>
            <person name="Kafkas S."/>
            <person name="Golino D."/>
            <person name="Preece J."/>
            <person name="Michelmore R."/>
        </authorList>
    </citation>
    <scope>NUCLEOTIDE SEQUENCE [LARGE SCALE GENOMIC DNA]</scope>
</reference>
<name>A0ACC0Z5H3_9ROSI</name>
<comment type="caution">
    <text evidence="1">The sequence shown here is derived from an EMBL/GenBank/DDBJ whole genome shotgun (WGS) entry which is preliminary data.</text>
</comment>
<dbReference type="EMBL" id="CM047738">
    <property type="protein sequence ID" value="KAJ0045265.1"/>
    <property type="molecule type" value="Genomic_DNA"/>
</dbReference>